<sequence length="91" mass="9430">LWQELTGGDDDNQSVVVDFDHFLAALRGVRAQDIKEVSKPAPAAAVPAAPSLNALPIARRQHGAVASMSLPVKARGAKVAPSLGLPIKARG</sequence>
<comment type="caution">
    <text evidence="1">The sequence shown here is derived from an EMBL/GenBank/DDBJ whole genome shotgun (WGS) entry which is preliminary data.</text>
</comment>
<evidence type="ECO:0000313" key="1">
    <source>
        <dbReference type="EMBL" id="CAE7204076.1"/>
    </source>
</evidence>
<proteinExistence type="predicted"/>
<organism evidence="1 2">
    <name type="scientific">Symbiodinium necroappetens</name>
    <dbReference type="NCBI Taxonomy" id="1628268"/>
    <lineage>
        <taxon>Eukaryota</taxon>
        <taxon>Sar</taxon>
        <taxon>Alveolata</taxon>
        <taxon>Dinophyceae</taxon>
        <taxon>Suessiales</taxon>
        <taxon>Symbiodiniaceae</taxon>
        <taxon>Symbiodinium</taxon>
    </lineage>
</organism>
<feature type="non-terminal residue" evidence="1">
    <location>
        <position position="91"/>
    </location>
</feature>
<dbReference type="EMBL" id="CAJNJA010006039">
    <property type="protein sequence ID" value="CAE7204076.1"/>
    <property type="molecule type" value="Genomic_DNA"/>
</dbReference>
<protein>
    <submittedName>
        <fullName evidence="1">CPK12 protein</fullName>
    </submittedName>
</protein>
<dbReference type="Proteomes" id="UP000601435">
    <property type="component" value="Unassembled WGS sequence"/>
</dbReference>
<dbReference type="OrthoDB" id="428120at2759"/>
<dbReference type="AlphaFoldDB" id="A0A812JFG7"/>
<reference evidence="1" key="1">
    <citation type="submission" date="2021-02" db="EMBL/GenBank/DDBJ databases">
        <authorList>
            <person name="Dougan E. K."/>
            <person name="Rhodes N."/>
            <person name="Thang M."/>
            <person name="Chan C."/>
        </authorList>
    </citation>
    <scope>NUCLEOTIDE SEQUENCE</scope>
</reference>
<evidence type="ECO:0000313" key="2">
    <source>
        <dbReference type="Proteomes" id="UP000601435"/>
    </source>
</evidence>
<gene>
    <name evidence="1" type="primary">CPK12</name>
    <name evidence="1" type="ORF">SNEC2469_LOCUS1683</name>
</gene>
<keyword evidence="2" id="KW-1185">Reference proteome</keyword>
<name>A0A812JFG7_9DINO</name>
<accession>A0A812JFG7</accession>